<dbReference type="OrthoDB" id="4868114at2759"/>
<name>A0A395RJY7_9HYPO</name>
<evidence type="ECO:0000256" key="1">
    <source>
        <dbReference type="PROSITE-ProRule" id="PRU00042"/>
    </source>
</evidence>
<dbReference type="STRING" id="694270.A0A395RJY7"/>
<keyword evidence="1" id="KW-0862">Zinc</keyword>
<keyword evidence="1" id="KW-0863">Zinc-finger</keyword>
<dbReference type="EMBL" id="PXOG01000341">
    <property type="protein sequence ID" value="RGP60395.1"/>
    <property type="molecule type" value="Genomic_DNA"/>
</dbReference>
<feature type="domain" description="C2H2-type" evidence="4">
    <location>
        <begin position="43"/>
        <end position="72"/>
    </location>
</feature>
<keyword evidence="2" id="KW-0175">Coiled coil</keyword>
<sequence length="654" mass="73257">MESMEDISDPPEDYASLDCPNSPENKTLTCPYKHEYNWHKGPYICGECGHRFAAAPALDRHGRASGHQVEWECHDDECEKFGEKFATSALYLEHLRDSSGHRYCEGSDEAKNTDSAFSLSSTSDALDIEDDVFGPARRTTTFGENVCNEPCCYHYGTDYKCKSEFIRHTDTGAHQIASRLNQVLLINTPADEVEAEQEAIRSLRCNWSNCLLFGQNFKNARVFYRHLQEEDHRDGWDIKFQDENFEYSSDSEPLPGMSLYVDGHKGMCINDKCPRFGTKFDSFTAMKQHSRTFGHALMEEDLASTDAEESGDELWQATDMHGMEATEDEALWKCVKQGCKGYQKIMSNMANVRGHFNSDAHQTAADEVSSADESLEELEGMEFSKDEGWFCVKPGCKKLGTRYRFFYNAKRHCSTDTHIMAEEDSPEPEEELDGVEYSDEISAWVCTKLACRRNGKPFVHYGHARQHARCASHLKAGLSATPRRAKRPPTNSLLTPVEMTGSEIYASPGSPSAGRGLGLAQRLAGAGASENSTIAQTPGRIRILRSSAAGFGVEKRITELERENRELKERVSTLEGQMTHVLGSNSSQVPHSPAAGLPAPFPPMIQVSNASSSSLSSPASSRRMESLSEFVREEFRPTVPMEMDEDEVWDFRKY</sequence>
<evidence type="ECO:0000256" key="3">
    <source>
        <dbReference type="SAM" id="MobiDB-lite"/>
    </source>
</evidence>
<evidence type="ECO:0000256" key="2">
    <source>
        <dbReference type="SAM" id="Coils"/>
    </source>
</evidence>
<comment type="caution">
    <text evidence="5">The sequence shown here is derived from an EMBL/GenBank/DDBJ whole genome shotgun (WGS) entry which is preliminary data.</text>
</comment>
<feature type="region of interest" description="Disordered" evidence="3">
    <location>
        <begin position="583"/>
        <end position="623"/>
    </location>
</feature>
<keyword evidence="6" id="KW-1185">Reference proteome</keyword>
<proteinExistence type="predicted"/>
<feature type="compositionally biased region" description="Acidic residues" evidence="3">
    <location>
        <begin position="1"/>
        <end position="12"/>
    </location>
</feature>
<evidence type="ECO:0000313" key="6">
    <source>
        <dbReference type="Proteomes" id="UP000266234"/>
    </source>
</evidence>
<organism evidence="5 6">
    <name type="scientific">Fusarium longipes</name>
    <dbReference type="NCBI Taxonomy" id="694270"/>
    <lineage>
        <taxon>Eukaryota</taxon>
        <taxon>Fungi</taxon>
        <taxon>Dikarya</taxon>
        <taxon>Ascomycota</taxon>
        <taxon>Pezizomycotina</taxon>
        <taxon>Sordariomycetes</taxon>
        <taxon>Hypocreomycetidae</taxon>
        <taxon>Hypocreales</taxon>
        <taxon>Nectriaceae</taxon>
        <taxon>Fusarium</taxon>
    </lineage>
</organism>
<accession>A0A395RJY7</accession>
<protein>
    <recommendedName>
        <fullName evidence="4">C2H2-type domain-containing protein</fullName>
    </recommendedName>
</protein>
<reference evidence="5 6" key="1">
    <citation type="journal article" date="2018" name="PLoS Pathog.">
        <title>Evolution of structural diversity of trichothecenes, a family of toxins produced by plant pathogenic and entomopathogenic fungi.</title>
        <authorList>
            <person name="Proctor R.H."/>
            <person name="McCormick S.P."/>
            <person name="Kim H.S."/>
            <person name="Cardoza R.E."/>
            <person name="Stanley A.M."/>
            <person name="Lindo L."/>
            <person name="Kelly A."/>
            <person name="Brown D.W."/>
            <person name="Lee T."/>
            <person name="Vaughan M.M."/>
            <person name="Alexander N.J."/>
            <person name="Busman M."/>
            <person name="Gutierrez S."/>
        </authorList>
    </citation>
    <scope>NUCLEOTIDE SEQUENCE [LARGE SCALE GENOMIC DNA]</scope>
    <source>
        <strain evidence="5 6">NRRL 20695</strain>
    </source>
</reference>
<dbReference type="PROSITE" id="PS50157">
    <property type="entry name" value="ZINC_FINGER_C2H2_2"/>
    <property type="match status" value="1"/>
</dbReference>
<feature type="region of interest" description="Disordered" evidence="3">
    <location>
        <begin position="1"/>
        <end position="20"/>
    </location>
</feature>
<dbReference type="GO" id="GO:0008270">
    <property type="term" value="F:zinc ion binding"/>
    <property type="evidence" value="ECO:0007669"/>
    <property type="project" value="UniProtKB-KW"/>
</dbReference>
<dbReference type="AlphaFoldDB" id="A0A395RJY7"/>
<feature type="compositionally biased region" description="Low complexity" evidence="3">
    <location>
        <begin position="608"/>
        <end position="621"/>
    </location>
</feature>
<dbReference type="InterPro" id="IPR013087">
    <property type="entry name" value="Znf_C2H2_type"/>
</dbReference>
<dbReference type="PROSITE" id="PS00028">
    <property type="entry name" value="ZINC_FINGER_C2H2_1"/>
    <property type="match status" value="1"/>
</dbReference>
<evidence type="ECO:0000313" key="5">
    <source>
        <dbReference type="EMBL" id="RGP60395.1"/>
    </source>
</evidence>
<keyword evidence="1" id="KW-0479">Metal-binding</keyword>
<gene>
    <name evidence="5" type="ORF">FLONG3_10861</name>
</gene>
<evidence type="ECO:0000259" key="4">
    <source>
        <dbReference type="PROSITE" id="PS50157"/>
    </source>
</evidence>
<feature type="coiled-coil region" evidence="2">
    <location>
        <begin position="550"/>
        <end position="577"/>
    </location>
</feature>
<dbReference type="Proteomes" id="UP000266234">
    <property type="component" value="Unassembled WGS sequence"/>
</dbReference>
<dbReference type="SMART" id="SM00355">
    <property type="entry name" value="ZnF_C2H2"/>
    <property type="match status" value="5"/>
</dbReference>